<protein>
    <submittedName>
        <fullName evidence="1">Uncharacterized protein</fullName>
    </submittedName>
</protein>
<proteinExistence type="predicted"/>
<organism evidence="1 2">
    <name type="scientific">Athelia psychrophila</name>
    <dbReference type="NCBI Taxonomy" id="1759441"/>
    <lineage>
        <taxon>Eukaryota</taxon>
        <taxon>Fungi</taxon>
        <taxon>Dikarya</taxon>
        <taxon>Basidiomycota</taxon>
        <taxon>Agaricomycotina</taxon>
        <taxon>Agaricomycetes</taxon>
        <taxon>Agaricomycetidae</taxon>
        <taxon>Atheliales</taxon>
        <taxon>Atheliaceae</taxon>
        <taxon>Athelia</taxon>
    </lineage>
</organism>
<keyword evidence="2" id="KW-1185">Reference proteome</keyword>
<evidence type="ECO:0000313" key="1">
    <source>
        <dbReference type="EMBL" id="KZP12457.1"/>
    </source>
</evidence>
<gene>
    <name evidence="1" type="ORF">FIBSPDRAFT_961403</name>
</gene>
<reference evidence="1 2" key="1">
    <citation type="journal article" date="2016" name="Mol. Biol. Evol.">
        <title>Comparative Genomics of Early-Diverging Mushroom-Forming Fungi Provides Insights into the Origins of Lignocellulose Decay Capabilities.</title>
        <authorList>
            <person name="Nagy L.G."/>
            <person name="Riley R."/>
            <person name="Tritt A."/>
            <person name="Adam C."/>
            <person name="Daum C."/>
            <person name="Floudas D."/>
            <person name="Sun H."/>
            <person name="Yadav J.S."/>
            <person name="Pangilinan J."/>
            <person name="Larsson K.H."/>
            <person name="Matsuura K."/>
            <person name="Barry K."/>
            <person name="Labutti K."/>
            <person name="Kuo R."/>
            <person name="Ohm R.A."/>
            <person name="Bhattacharya S.S."/>
            <person name="Shirouzu T."/>
            <person name="Yoshinaga Y."/>
            <person name="Martin F.M."/>
            <person name="Grigoriev I.V."/>
            <person name="Hibbett D.S."/>
        </authorList>
    </citation>
    <scope>NUCLEOTIDE SEQUENCE [LARGE SCALE GENOMIC DNA]</scope>
    <source>
        <strain evidence="1 2">CBS 109695</strain>
    </source>
</reference>
<accession>A0A166BAY7</accession>
<evidence type="ECO:0000313" key="2">
    <source>
        <dbReference type="Proteomes" id="UP000076532"/>
    </source>
</evidence>
<name>A0A166BAY7_9AGAM</name>
<dbReference type="AlphaFoldDB" id="A0A166BAY7"/>
<dbReference type="EMBL" id="KV417647">
    <property type="protein sequence ID" value="KZP12457.1"/>
    <property type="molecule type" value="Genomic_DNA"/>
</dbReference>
<sequence length="213" mass="23763">MRTDDPSIVKLDDLKFMIATMSQVPSVAVTCWSVSIVASRLIQPPIPRFYEVWSTIIPASLSQLFLFRRLLSAPRRNICPPAFIYLFVHPLTTTAIFKTLKKNFRKKERAQVYSGPFLYNVSMMDVARKEWVLALEQRGRSAASTLVDADESIVAPSDDASSLLDIIEEMEKDAMGLRILSTGLNASRHRDVAAESAVLCLITFGYSSNKSAV</sequence>
<dbReference type="Proteomes" id="UP000076532">
    <property type="component" value="Unassembled WGS sequence"/>
</dbReference>